<comment type="caution">
    <text evidence="1">The sequence shown here is derived from an EMBL/GenBank/DDBJ whole genome shotgun (WGS) entry which is preliminary data.</text>
</comment>
<accession>A0A9D2CR55</accession>
<dbReference type="EMBL" id="DXCN01000046">
    <property type="protein sequence ID" value="HIY95221.1"/>
    <property type="molecule type" value="Genomic_DNA"/>
</dbReference>
<sequence length="46" mass="4622">MGPGDSCIYPDGNAVVPTVRTAERSFVASAASAPQTVAELIEASGK</sequence>
<evidence type="ECO:0000313" key="1">
    <source>
        <dbReference type="EMBL" id="HIY95221.1"/>
    </source>
</evidence>
<dbReference type="AlphaFoldDB" id="A0A9D2CR55"/>
<proteinExistence type="predicted"/>
<protein>
    <submittedName>
        <fullName evidence="1">Uncharacterized protein</fullName>
    </submittedName>
</protein>
<gene>
    <name evidence="1" type="ORF">H9821_06100</name>
</gene>
<dbReference type="Proteomes" id="UP000824134">
    <property type="component" value="Unassembled WGS sequence"/>
</dbReference>
<evidence type="ECO:0000313" key="2">
    <source>
        <dbReference type="Proteomes" id="UP000824134"/>
    </source>
</evidence>
<organism evidence="1 2">
    <name type="scientific">Candidatus Rothia avicola</name>
    <dbReference type="NCBI Taxonomy" id="2840478"/>
    <lineage>
        <taxon>Bacteria</taxon>
        <taxon>Bacillati</taxon>
        <taxon>Actinomycetota</taxon>
        <taxon>Actinomycetes</taxon>
        <taxon>Micrococcales</taxon>
        <taxon>Micrococcaceae</taxon>
        <taxon>Rothia</taxon>
    </lineage>
</organism>
<reference evidence="1" key="1">
    <citation type="journal article" date="2021" name="PeerJ">
        <title>Extensive microbial diversity within the chicken gut microbiome revealed by metagenomics and culture.</title>
        <authorList>
            <person name="Gilroy R."/>
            <person name="Ravi A."/>
            <person name="Getino M."/>
            <person name="Pursley I."/>
            <person name="Horton D.L."/>
            <person name="Alikhan N.F."/>
            <person name="Baker D."/>
            <person name="Gharbi K."/>
            <person name="Hall N."/>
            <person name="Watson M."/>
            <person name="Adriaenssens E.M."/>
            <person name="Foster-Nyarko E."/>
            <person name="Jarju S."/>
            <person name="Secka A."/>
            <person name="Antonio M."/>
            <person name="Oren A."/>
            <person name="Chaudhuri R.R."/>
            <person name="La Ragione R."/>
            <person name="Hildebrand F."/>
            <person name="Pallen M.J."/>
        </authorList>
    </citation>
    <scope>NUCLEOTIDE SEQUENCE</scope>
    <source>
        <strain evidence="1">ChiHjej12B11-9195</strain>
    </source>
</reference>
<name>A0A9D2CR55_9MICC</name>
<reference evidence="1" key="2">
    <citation type="submission" date="2021-04" db="EMBL/GenBank/DDBJ databases">
        <authorList>
            <person name="Gilroy R."/>
        </authorList>
    </citation>
    <scope>NUCLEOTIDE SEQUENCE</scope>
    <source>
        <strain evidence="1">ChiHjej12B11-9195</strain>
    </source>
</reference>